<evidence type="ECO:0000256" key="1">
    <source>
        <dbReference type="ARBA" id="ARBA00012528"/>
    </source>
</evidence>
<evidence type="ECO:0000256" key="2">
    <source>
        <dbReference type="ARBA" id="ARBA00034247"/>
    </source>
</evidence>
<dbReference type="InterPro" id="IPR029787">
    <property type="entry name" value="Nucleotide_cyclase"/>
</dbReference>
<dbReference type="CDD" id="cd01949">
    <property type="entry name" value="GGDEF"/>
    <property type="match status" value="1"/>
</dbReference>
<feature type="domain" description="GGDEF" evidence="4">
    <location>
        <begin position="382"/>
        <end position="518"/>
    </location>
</feature>
<keyword evidence="6" id="KW-1185">Reference proteome</keyword>
<dbReference type="InterPro" id="IPR000160">
    <property type="entry name" value="GGDEF_dom"/>
</dbReference>
<dbReference type="EMBL" id="SNVV01000001">
    <property type="protein sequence ID" value="TDN56712.1"/>
    <property type="molecule type" value="Genomic_DNA"/>
</dbReference>
<dbReference type="RefSeq" id="WP_162851613.1">
    <property type="nucleotide sequence ID" value="NZ_SNVV01000001.1"/>
</dbReference>
<dbReference type="Gene3D" id="3.30.450.20">
    <property type="entry name" value="PAS domain"/>
    <property type="match status" value="2"/>
</dbReference>
<evidence type="ECO:0000313" key="6">
    <source>
        <dbReference type="Proteomes" id="UP000295129"/>
    </source>
</evidence>
<organism evidence="5 6">
    <name type="scientific">Azoarcus indigens</name>
    <dbReference type="NCBI Taxonomy" id="29545"/>
    <lineage>
        <taxon>Bacteria</taxon>
        <taxon>Pseudomonadati</taxon>
        <taxon>Pseudomonadota</taxon>
        <taxon>Betaproteobacteria</taxon>
        <taxon>Rhodocyclales</taxon>
        <taxon>Zoogloeaceae</taxon>
        <taxon>Azoarcus</taxon>
    </lineage>
</organism>
<dbReference type="Pfam" id="PF00990">
    <property type="entry name" value="GGDEF"/>
    <property type="match status" value="1"/>
</dbReference>
<feature type="transmembrane region" description="Helical" evidence="3">
    <location>
        <begin position="18"/>
        <end position="42"/>
    </location>
</feature>
<keyword evidence="3" id="KW-0812">Transmembrane</keyword>
<dbReference type="PROSITE" id="PS50887">
    <property type="entry name" value="GGDEF"/>
    <property type="match status" value="1"/>
</dbReference>
<keyword evidence="3" id="KW-0472">Membrane</keyword>
<dbReference type="AlphaFoldDB" id="A0A4R6EEM4"/>
<comment type="catalytic activity">
    <reaction evidence="2">
        <text>2 GTP = 3',3'-c-di-GMP + 2 diphosphate</text>
        <dbReference type="Rhea" id="RHEA:24898"/>
        <dbReference type="ChEBI" id="CHEBI:33019"/>
        <dbReference type="ChEBI" id="CHEBI:37565"/>
        <dbReference type="ChEBI" id="CHEBI:58805"/>
        <dbReference type="EC" id="2.7.7.65"/>
    </reaction>
</comment>
<dbReference type="EC" id="2.7.7.65" evidence="1"/>
<accession>A0A4R6EEM4</accession>
<protein>
    <recommendedName>
        <fullName evidence="1">diguanylate cyclase</fullName>
        <ecNumber evidence="1">2.7.7.65</ecNumber>
    </recommendedName>
</protein>
<keyword evidence="3" id="KW-1133">Transmembrane helix</keyword>
<evidence type="ECO:0000313" key="5">
    <source>
        <dbReference type="EMBL" id="TDN56712.1"/>
    </source>
</evidence>
<sequence>MPTYAATSAQLGIGPSRLVPSLCILGMLAVIFAAMVTWLLYLGDLRRQEEELAQAAIRAATVLDHNLTLRAHSLSAMRLTAEQYLDGHAQLTVNPATALSSTSGGYLLAELSGYRGEELGHLAGRGAAPGAQSAAAREMAMALALTPLFRTVIRRDSDTLRVSYISERNFSYVLPVYEARPPDLERTRRYYETVEASGQSVFWTVPHQDEDSRGLVVGVGMPVRDGGRVVGAVVADLAISRLIHLLDDHDLKGAKLLLTTEDGIYLAGDPSHLQLLGGNGAASRQVEGEFLLLRQRLDAAPWTLQLVAPRPQLRRNAIRQALPFALVTVLLCGSVVLLVCLAHMLRKIATLSIRDGLTGLHNRRFFDAVAAPALRRAHRDAKHFGLILFDVDHFKRFNDNHGHQAGDTALSIVATSVARRLRRGADLAYRVGGEEFAVTCEATSGLAIERLAQELREAVAAAAHVFPESEFGHLTVSVGVAIAPPGEETDIEALYRRADAALYRAKANGRNTIECCRAGTAEA</sequence>
<dbReference type="GO" id="GO:0052621">
    <property type="term" value="F:diguanylate cyclase activity"/>
    <property type="evidence" value="ECO:0007669"/>
    <property type="project" value="UniProtKB-EC"/>
</dbReference>
<evidence type="ECO:0000259" key="4">
    <source>
        <dbReference type="PROSITE" id="PS50887"/>
    </source>
</evidence>
<dbReference type="SMART" id="SM00267">
    <property type="entry name" value="GGDEF"/>
    <property type="match status" value="1"/>
</dbReference>
<dbReference type="PANTHER" id="PTHR45138:SF9">
    <property type="entry name" value="DIGUANYLATE CYCLASE DGCM-RELATED"/>
    <property type="match status" value="1"/>
</dbReference>
<comment type="caution">
    <text evidence="5">The sequence shown here is derived from an EMBL/GenBank/DDBJ whole genome shotgun (WGS) entry which is preliminary data.</text>
</comment>
<dbReference type="FunFam" id="3.30.70.270:FF:000001">
    <property type="entry name" value="Diguanylate cyclase domain protein"/>
    <property type="match status" value="1"/>
</dbReference>
<dbReference type="PANTHER" id="PTHR45138">
    <property type="entry name" value="REGULATORY COMPONENTS OF SENSORY TRANSDUCTION SYSTEM"/>
    <property type="match status" value="1"/>
</dbReference>
<dbReference type="GO" id="GO:1902201">
    <property type="term" value="P:negative regulation of bacterial-type flagellum-dependent cell motility"/>
    <property type="evidence" value="ECO:0007669"/>
    <property type="project" value="TreeGrafter"/>
</dbReference>
<feature type="transmembrane region" description="Helical" evidence="3">
    <location>
        <begin position="321"/>
        <end position="345"/>
    </location>
</feature>
<gene>
    <name evidence="5" type="ORF">C7389_10191</name>
</gene>
<dbReference type="InterPro" id="IPR050469">
    <property type="entry name" value="Diguanylate_Cyclase"/>
</dbReference>
<reference evidence="5 6" key="1">
    <citation type="submission" date="2019-03" db="EMBL/GenBank/DDBJ databases">
        <title>Genomic Encyclopedia of Type Strains, Phase IV (KMG-IV): sequencing the most valuable type-strain genomes for metagenomic binning, comparative biology and taxonomic classification.</title>
        <authorList>
            <person name="Goeker M."/>
        </authorList>
    </citation>
    <scope>NUCLEOTIDE SEQUENCE [LARGE SCALE GENOMIC DNA]</scope>
    <source>
        <strain evidence="5 6">DSM 12121</strain>
    </source>
</reference>
<dbReference type="Proteomes" id="UP000295129">
    <property type="component" value="Unassembled WGS sequence"/>
</dbReference>
<dbReference type="Gene3D" id="3.30.70.270">
    <property type="match status" value="1"/>
</dbReference>
<dbReference type="NCBIfam" id="TIGR00254">
    <property type="entry name" value="GGDEF"/>
    <property type="match status" value="1"/>
</dbReference>
<dbReference type="GO" id="GO:0043709">
    <property type="term" value="P:cell adhesion involved in single-species biofilm formation"/>
    <property type="evidence" value="ECO:0007669"/>
    <property type="project" value="TreeGrafter"/>
</dbReference>
<dbReference type="SUPFAM" id="SSF55073">
    <property type="entry name" value="Nucleotide cyclase"/>
    <property type="match status" value="1"/>
</dbReference>
<dbReference type="InterPro" id="IPR043128">
    <property type="entry name" value="Rev_trsase/Diguanyl_cyclase"/>
</dbReference>
<name>A0A4R6EEM4_9RHOO</name>
<evidence type="ECO:0000256" key="3">
    <source>
        <dbReference type="SAM" id="Phobius"/>
    </source>
</evidence>
<dbReference type="GO" id="GO:0005886">
    <property type="term" value="C:plasma membrane"/>
    <property type="evidence" value="ECO:0007669"/>
    <property type="project" value="TreeGrafter"/>
</dbReference>
<proteinExistence type="predicted"/>